<dbReference type="RefSeq" id="WP_344830233.1">
    <property type="nucleotide sequence ID" value="NZ_BAAAUV010000009.1"/>
</dbReference>
<evidence type="ECO:0000313" key="2">
    <source>
        <dbReference type="EMBL" id="GAA3217033.1"/>
    </source>
</evidence>
<keyword evidence="3" id="KW-1185">Reference proteome</keyword>
<organism evidence="2 3">
    <name type="scientific">Actinocorallia longicatena</name>
    <dbReference type="NCBI Taxonomy" id="111803"/>
    <lineage>
        <taxon>Bacteria</taxon>
        <taxon>Bacillati</taxon>
        <taxon>Actinomycetota</taxon>
        <taxon>Actinomycetes</taxon>
        <taxon>Streptosporangiales</taxon>
        <taxon>Thermomonosporaceae</taxon>
        <taxon>Actinocorallia</taxon>
    </lineage>
</organism>
<gene>
    <name evidence="2" type="ORF">GCM10010468_39490</name>
</gene>
<evidence type="ECO:0008006" key="4">
    <source>
        <dbReference type="Google" id="ProtNLM"/>
    </source>
</evidence>
<comment type="caution">
    <text evidence="2">The sequence shown here is derived from an EMBL/GenBank/DDBJ whole genome shotgun (WGS) entry which is preliminary data.</text>
</comment>
<evidence type="ECO:0000313" key="3">
    <source>
        <dbReference type="Proteomes" id="UP001501237"/>
    </source>
</evidence>
<reference evidence="3" key="1">
    <citation type="journal article" date="2019" name="Int. J. Syst. Evol. Microbiol.">
        <title>The Global Catalogue of Microorganisms (GCM) 10K type strain sequencing project: providing services to taxonomists for standard genome sequencing and annotation.</title>
        <authorList>
            <consortium name="The Broad Institute Genomics Platform"/>
            <consortium name="The Broad Institute Genome Sequencing Center for Infectious Disease"/>
            <person name="Wu L."/>
            <person name="Ma J."/>
        </authorList>
    </citation>
    <scope>NUCLEOTIDE SEQUENCE [LARGE SCALE GENOMIC DNA]</scope>
    <source>
        <strain evidence="3">JCM 9377</strain>
    </source>
</reference>
<sequence length="225" mass="24328">MTTDERLHSLIHATVEAEVRDLSFPADLAERVIANTSGMRRWRRNVPSFLLAGAAAAAVLAVVPVVAYLKVDETAQGPLVLRPSDLGHRVTPGDLPQGMRMGASAASADGTLPEVKANQPDTRMWSAVYTYRTADVRPKRVRVWVISGDTDLARTVAAFSLAPSIDATERLPFPVGEAVTVTARSSGIYEHRIVWQKAPGLVVMVWARQLPRATAVSIAKGVKIK</sequence>
<dbReference type="Proteomes" id="UP001501237">
    <property type="component" value="Unassembled WGS sequence"/>
</dbReference>
<dbReference type="EMBL" id="BAAAUV010000009">
    <property type="protein sequence ID" value="GAA3217033.1"/>
    <property type="molecule type" value="Genomic_DNA"/>
</dbReference>
<protein>
    <recommendedName>
        <fullName evidence="4">DUF4367 domain-containing protein</fullName>
    </recommendedName>
</protein>
<keyword evidence="1" id="KW-1133">Transmembrane helix</keyword>
<feature type="transmembrane region" description="Helical" evidence="1">
    <location>
        <begin position="49"/>
        <end position="69"/>
    </location>
</feature>
<accession>A0ABP6QBD9</accession>
<keyword evidence="1" id="KW-0812">Transmembrane</keyword>
<evidence type="ECO:0000256" key="1">
    <source>
        <dbReference type="SAM" id="Phobius"/>
    </source>
</evidence>
<keyword evidence="1" id="KW-0472">Membrane</keyword>
<name>A0ABP6QBD9_9ACTN</name>
<proteinExistence type="predicted"/>